<organism evidence="3 4">
    <name type="scientific">Loxostege sticticalis</name>
    <name type="common">Beet webworm moth</name>
    <dbReference type="NCBI Taxonomy" id="481309"/>
    <lineage>
        <taxon>Eukaryota</taxon>
        <taxon>Metazoa</taxon>
        <taxon>Ecdysozoa</taxon>
        <taxon>Arthropoda</taxon>
        <taxon>Hexapoda</taxon>
        <taxon>Insecta</taxon>
        <taxon>Pterygota</taxon>
        <taxon>Neoptera</taxon>
        <taxon>Endopterygota</taxon>
        <taxon>Lepidoptera</taxon>
        <taxon>Glossata</taxon>
        <taxon>Ditrysia</taxon>
        <taxon>Pyraloidea</taxon>
        <taxon>Crambidae</taxon>
        <taxon>Pyraustinae</taxon>
        <taxon>Loxostege</taxon>
    </lineage>
</organism>
<feature type="compositionally biased region" description="Basic and acidic residues" evidence="2">
    <location>
        <begin position="541"/>
        <end position="554"/>
    </location>
</feature>
<evidence type="ECO:0000313" key="3">
    <source>
        <dbReference type="EMBL" id="KAL0811642.1"/>
    </source>
</evidence>
<proteinExistence type="predicted"/>
<keyword evidence="1" id="KW-0175">Coiled coil</keyword>
<protein>
    <submittedName>
        <fullName evidence="3">Uncharacterized protein</fullName>
    </submittedName>
</protein>
<comment type="caution">
    <text evidence="3">The sequence shown here is derived from an EMBL/GenBank/DDBJ whole genome shotgun (WGS) entry which is preliminary data.</text>
</comment>
<evidence type="ECO:0000256" key="1">
    <source>
        <dbReference type="SAM" id="Coils"/>
    </source>
</evidence>
<feature type="region of interest" description="Disordered" evidence="2">
    <location>
        <begin position="523"/>
        <end position="554"/>
    </location>
</feature>
<dbReference type="EMBL" id="JBEDNZ010000023">
    <property type="protein sequence ID" value="KAL0811642.1"/>
    <property type="molecule type" value="Genomic_DNA"/>
</dbReference>
<name>A0ABD0SC65_LOXSC</name>
<reference evidence="3 4" key="1">
    <citation type="submission" date="2024-06" db="EMBL/GenBank/DDBJ databases">
        <title>A chromosome-level genome assembly of beet webworm, Loxostege sticticalis.</title>
        <authorList>
            <person name="Zhang Y."/>
        </authorList>
    </citation>
    <scope>NUCLEOTIDE SEQUENCE [LARGE SCALE GENOMIC DNA]</scope>
    <source>
        <strain evidence="3">AQ028</strain>
        <tissue evidence="3">Male pupae</tissue>
    </source>
</reference>
<dbReference type="AlphaFoldDB" id="A0ABD0SC65"/>
<evidence type="ECO:0000313" key="4">
    <source>
        <dbReference type="Proteomes" id="UP001549921"/>
    </source>
</evidence>
<gene>
    <name evidence="3" type="ORF">ABMA28_009094</name>
</gene>
<evidence type="ECO:0000256" key="2">
    <source>
        <dbReference type="SAM" id="MobiDB-lite"/>
    </source>
</evidence>
<accession>A0ABD0SC65</accession>
<dbReference type="Proteomes" id="UP001549921">
    <property type="component" value="Unassembled WGS sequence"/>
</dbReference>
<sequence length="1165" mass="132671">MSLLEDFDAIPKTYKVDAKFEILSVLRKYNKYYLWHNDEIPYNPKAKCQRSTSYYSNSMNADDTDIDIASDINSLLDYSNKSICFYCVCAAHGHGVDCISRLPWFCEKMRQLRLEDAARDMYTKMFQQDRPTYFRQLPWRLRRTMDEGLYDLASAVGTGTEDEREDSCVPFISAYTDCTPENQCNGCNKCMCVANGKWSCQRVRQCAGDDPDDMDYATINNAIDEIQNNLVSYSRIKEFSSKTPYVPAPAQRDQDLLLEFSDEFREKDLDMNIANILINRNKRSTDETNSTDGIKFYHTVDEINEDTLKGGNVSGTLQAHKVEAVNLPKISRRTGVLTSKNVSQDSLHIAYNEPKAYDPHLADNKIEADHHDDQYNTLSLSKIHAIIGNHTQKQKDKDLSKLIVNELKPGQEIIGDKSAKIMSNITFTPENDTLTAMAFIAGNLLNKLWNMEKDSGEDSFETDVLKHEKIADLIDLFKEPLNLRQENFLKSALEHLSDAIDKNKDVKNVSLCEKIEETKNLLKSANSSSEGTKTEKRKKHKDCDKARKSGDKNGKSVEVAADAITKVNNVLGLLNKFQSLQKNLNNLKRQSSESIENIKRKSNELELPNKLNLTQDESSSLNVFGNILDKITKLLLPPKKSKKMAKNIRNQNVLNNSKDIAKKLKRLYNIDVDSSDLTPKDKLVFDYLSTIKRNPDCIFKKNRESDESPMTKTEGDILLNLSEFFKVKSFVDLVNLLDVKTKPNVRTVDVTTTKEPKFTTEMVTTTISTTTEVSNKLTETKEKLKAHLKTIIDDLIEIQNAKGNPANNVSLVDVLPCIYNILNADKNTEDKSQNIKATTVPPVNKVAAIFNTLKQELLSTQTRRSNVITGNRPKSAIVWERMIKHFDSKKKLNTRRNMEIKEPKSFEELKKLIDETESGSKTYKNTALINGVPPSDRLVLLRTLYEDVKKYIEVLDDIGNSISNVESWSTDQKTDLKNFVDNAATDLNLDSRIAKNINSLKVKSNLLPEKVAKTVKKPLVDQVQRRSMKLLDVSPSYERKNIKLSRDSIINQLIKNRMELFIKLKEAKNVDLDSDINYSIAKKILLYLDMGNYNLARELYKIIVTQKQKTVTTDQRLGSPSVKKSSIITKEPLVQFEEPGSQSQLQWMNQDIWLKQLSNLKSMKA</sequence>
<feature type="coiled-coil region" evidence="1">
    <location>
        <begin position="570"/>
        <end position="604"/>
    </location>
</feature>